<dbReference type="Proteomes" id="UP000008711">
    <property type="component" value="Unassembled WGS sequence"/>
</dbReference>
<keyword evidence="4" id="KW-1185">Reference proteome</keyword>
<evidence type="ECO:0000256" key="2">
    <source>
        <dbReference type="SAM" id="SignalP"/>
    </source>
</evidence>
<dbReference type="EMBL" id="CH954179">
    <property type="protein sequence ID" value="KQS63125.1"/>
    <property type="molecule type" value="Genomic_DNA"/>
</dbReference>
<gene>
    <name evidence="3" type="primary">Dere\GG22973</name>
    <name evidence="3" type="synonym">dere_GLEANR_7653</name>
    <name evidence="3" type="synonym">GG22973</name>
    <name evidence="3" type="ORF">Dere_GG22973</name>
</gene>
<keyword evidence="2" id="KW-0732">Signal</keyword>
<accession>A0A0Q5VW95</accession>
<dbReference type="KEGG" id="der:6548074"/>
<dbReference type="OrthoDB" id="7852744at2759"/>
<feature type="signal peptide" evidence="2">
    <location>
        <begin position="1"/>
        <end position="17"/>
    </location>
</feature>
<organism evidence="3 4">
    <name type="scientific">Drosophila erecta</name>
    <name type="common">Fruit fly</name>
    <dbReference type="NCBI Taxonomy" id="7220"/>
    <lineage>
        <taxon>Eukaryota</taxon>
        <taxon>Metazoa</taxon>
        <taxon>Ecdysozoa</taxon>
        <taxon>Arthropoda</taxon>
        <taxon>Hexapoda</taxon>
        <taxon>Insecta</taxon>
        <taxon>Pterygota</taxon>
        <taxon>Neoptera</taxon>
        <taxon>Endopterygota</taxon>
        <taxon>Diptera</taxon>
        <taxon>Brachycera</taxon>
        <taxon>Muscomorpha</taxon>
        <taxon>Ephydroidea</taxon>
        <taxon>Drosophilidae</taxon>
        <taxon>Drosophila</taxon>
        <taxon>Sophophora</taxon>
    </lineage>
</organism>
<keyword evidence="1" id="KW-0472">Membrane</keyword>
<dbReference type="AlphaFoldDB" id="A0A0Q5VW95"/>
<reference evidence="3 4" key="2">
    <citation type="journal article" date="2008" name="Bioinformatics">
        <title>Assembly reconciliation.</title>
        <authorList>
            <person name="Zimin A.V."/>
            <person name="Smith D.R."/>
            <person name="Sutton G."/>
            <person name="Yorke J.A."/>
        </authorList>
    </citation>
    <scope>NUCLEOTIDE SEQUENCE [LARGE SCALE GENOMIC DNA]</scope>
    <source>
        <strain evidence="3 4">TSC#14021-0224.01</strain>
    </source>
</reference>
<reference evidence="3 4" key="1">
    <citation type="journal article" date="2007" name="Nature">
        <title>Evolution of genes and genomes on the Drosophila phylogeny.</title>
        <authorList>
            <consortium name="Drosophila 12 Genomes Consortium"/>
            <person name="Clark A.G."/>
            <person name="Eisen M.B."/>
            <person name="Smith D.R."/>
            <person name="Bergman C.M."/>
            <person name="Oliver B."/>
            <person name="Markow T.A."/>
            <person name="Kaufman T.C."/>
            <person name="Kellis M."/>
            <person name="Gelbart W."/>
            <person name="Iyer V.N."/>
            <person name="Pollard D.A."/>
            <person name="Sackton T.B."/>
            <person name="Larracuente A.M."/>
            <person name="Singh N.D."/>
            <person name="Abad J.P."/>
            <person name="Abt D.N."/>
            <person name="Adryan B."/>
            <person name="Aguade M."/>
            <person name="Akashi H."/>
            <person name="Anderson W.W."/>
            <person name="Aquadro C.F."/>
            <person name="Ardell D.H."/>
            <person name="Arguello R."/>
            <person name="Artieri C.G."/>
            <person name="Barbash D.A."/>
            <person name="Barker D."/>
            <person name="Barsanti P."/>
            <person name="Batterham P."/>
            <person name="Batzoglou S."/>
            <person name="Begun D."/>
            <person name="Bhutkar A."/>
            <person name="Blanco E."/>
            <person name="Bosak S.A."/>
            <person name="Bradley R.K."/>
            <person name="Brand A.D."/>
            <person name="Brent M.R."/>
            <person name="Brooks A.N."/>
            <person name="Brown R.H."/>
            <person name="Butlin R.K."/>
            <person name="Caggese C."/>
            <person name="Calvi B.R."/>
            <person name="Bernardo de Carvalho A."/>
            <person name="Caspi A."/>
            <person name="Castrezana S."/>
            <person name="Celniker S.E."/>
            <person name="Chang J.L."/>
            <person name="Chapple C."/>
            <person name="Chatterji S."/>
            <person name="Chinwalla A."/>
            <person name="Civetta A."/>
            <person name="Clifton S.W."/>
            <person name="Comeron J.M."/>
            <person name="Costello J.C."/>
            <person name="Coyne J.A."/>
            <person name="Daub J."/>
            <person name="David R.G."/>
            <person name="Delcher A.L."/>
            <person name="Delehaunty K."/>
            <person name="Do C.B."/>
            <person name="Ebling H."/>
            <person name="Edwards K."/>
            <person name="Eickbush T."/>
            <person name="Evans J.D."/>
            <person name="Filipski A."/>
            <person name="Findeiss S."/>
            <person name="Freyhult E."/>
            <person name="Fulton L."/>
            <person name="Fulton R."/>
            <person name="Garcia A.C."/>
            <person name="Gardiner A."/>
            <person name="Garfield D.A."/>
            <person name="Garvin B.E."/>
            <person name="Gibson G."/>
            <person name="Gilbert D."/>
            <person name="Gnerre S."/>
            <person name="Godfrey J."/>
            <person name="Good R."/>
            <person name="Gotea V."/>
            <person name="Gravely B."/>
            <person name="Greenberg A.J."/>
            <person name="Griffiths-Jones S."/>
            <person name="Gross S."/>
            <person name="Guigo R."/>
            <person name="Gustafson E.A."/>
            <person name="Haerty W."/>
            <person name="Hahn M.W."/>
            <person name="Halligan D.L."/>
            <person name="Halpern A.L."/>
            <person name="Halter G.M."/>
            <person name="Han M.V."/>
            <person name="Heger A."/>
            <person name="Hillier L."/>
            <person name="Hinrichs A.S."/>
            <person name="Holmes I."/>
            <person name="Hoskins R.A."/>
            <person name="Hubisz M.J."/>
            <person name="Hultmark D."/>
            <person name="Huntley M.A."/>
            <person name="Jaffe D.B."/>
            <person name="Jagadeeshan S."/>
            <person name="Jeck W.R."/>
            <person name="Johnson J."/>
            <person name="Jones C.D."/>
            <person name="Jordan W.C."/>
            <person name="Karpen G.H."/>
            <person name="Kataoka E."/>
            <person name="Keightley P.D."/>
            <person name="Kheradpour P."/>
            <person name="Kirkness E.F."/>
            <person name="Koerich L.B."/>
            <person name="Kristiansen K."/>
            <person name="Kudrna D."/>
            <person name="Kulathinal R.J."/>
            <person name="Kumar S."/>
            <person name="Kwok R."/>
            <person name="Lander E."/>
            <person name="Langley C.H."/>
            <person name="Lapoint R."/>
            <person name="Lazzaro B.P."/>
            <person name="Lee S.J."/>
            <person name="Levesque L."/>
            <person name="Li R."/>
            <person name="Lin C.F."/>
            <person name="Lin M.F."/>
            <person name="Lindblad-Toh K."/>
            <person name="Llopart A."/>
            <person name="Long M."/>
            <person name="Low L."/>
            <person name="Lozovsky E."/>
            <person name="Lu J."/>
            <person name="Luo M."/>
            <person name="Machado C.A."/>
            <person name="Makalowski W."/>
            <person name="Marzo M."/>
            <person name="Matsuda M."/>
            <person name="Matzkin L."/>
            <person name="McAllister B."/>
            <person name="McBride C.S."/>
            <person name="McKernan B."/>
            <person name="McKernan K."/>
            <person name="Mendez-Lago M."/>
            <person name="Minx P."/>
            <person name="Mollenhauer M.U."/>
            <person name="Montooth K."/>
            <person name="Mount S.M."/>
            <person name="Mu X."/>
            <person name="Myers E."/>
            <person name="Negre B."/>
            <person name="Newfeld S."/>
            <person name="Nielsen R."/>
            <person name="Noor M.A."/>
            <person name="O'Grady P."/>
            <person name="Pachter L."/>
            <person name="Papaceit M."/>
            <person name="Parisi M.J."/>
            <person name="Parisi M."/>
            <person name="Parts L."/>
            <person name="Pedersen J.S."/>
            <person name="Pesole G."/>
            <person name="Phillippy A.M."/>
            <person name="Ponting C.P."/>
            <person name="Pop M."/>
            <person name="Porcelli D."/>
            <person name="Powell J.R."/>
            <person name="Prohaska S."/>
            <person name="Pruitt K."/>
            <person name="Puig M."/>
            <person name="Quesneville H."/>
            <person name="Ram K.R."/>
            <person name="Rand D."/>
            <person name="Rasmussen M.D."/>
            <person name="Reed L.K."/>
            <person name="Reenan R."/>
            <person name="Reily A."/>
            <person name="Remington K.A."/>
            <person name="Rieger T.T."/>
            <person name="Ritchie M.G."/>
            <person name="Robin C."/>
            <person name="Rogers Y.H."/>
            <person name="Rohde C."/>
            <person name="Rozas J."/>
            <person name="Rubenfield M.J."/>
            <person name="Ruiz A."/>
            <person name="Russo S."/>
            <person name="Salzberg S.L."/>
            <person name="Sanchez-Gracia A."/>
            <person name="Saranga D.J."/>
            <person name="Sato H."/>
            <person name="Schaeffer S.W."/>
            <person name="Schatz M.C."/>
            <person name="Schlenke T."/>
            <person name="Schwartz R."/>
            <person name="Segarra C."/>
            <person name="Singh R.S."/>
            <person name="Sirot L."/>
            <person name="Sirota M."/>
            <person name="Sisneros N.B."/>
            <person name="Smith C.D."/>
            <person name="Smith T.F."/>
            <person name="Spieth J."/>
            <person name="Stage D.E."/>
            <person name="Stark A."/>
            <person name="Stephan W."/>
            <person name="Strausberg R.L."/>
            <person name="Strempel S."/>
            <person name="Sturgill D."/>
            <person name="Sutton G."/>
            <person name="Sutton G.G."/>
            <person name="Tao W."/>
            <person name="Teichmann S."/>
            <person name="Tobari Y.N."/>
            <person name="Tomimura Y."/>
            <person name="Tsolas J.M."/>
            <person name="Valente V.L."/>
            <person name="Venter E."/>
            <person name="Venter J.C."/>
            <person name="Vicario S."/>
            <person name="Vieira F.G."/>
            <person name="Vilella A.J."/>
            <person name="Villasante A."/>
            <person name="Walenz B."/>
            <person name="Wang J."/>
            <person name="Wasserman M."/>
            <person name="Watts T."/>
            <person name="Wilson D."/>
            <person name="Wilson R.K."/>
            <person name="Wing R.A."/>
            <person name="Wolfner M.F."/>
            <person name="Wong A."/>
            <person name="Wong G.K."/>
            <person name="Wu C.I."/>
            <person name="Wu G."/>
            <person name="Yamamoto D."/>
            <person name="Yang H.P."/>
            <person name="Yang S.P."/>
            <person name="Yorke J.A."/>
            <person name="Yoshida K."/>
            <person name="Zdobnov E."/>
            <person name="Zhang P."/>
            <person name="Zhang Y."/>
            <person name="Zimin A.V."/>
            <person name="Baldwin J."/>
            <person name="Abdouelleil A."/>
            <person name="Abdulkadir J."/>
            <person name="Abebe A."/>
            <person name="Abera B."/>
            <person name="Abreu J."/>
            <person name="Acer S.C."/>
            <person name="Aftuck L."/>
            <person name="Alexander A."/>
            <person name="An P."/>
            <person name="Anderson E."/>
            <person name="Anderson S."/>
            <person name="Arachi H."/>
            <person name="Azer M."/>
            <person name="Bachantsang P."/>
            <person name="Barry A."/>
            <person name="Bayul T."/>
            <person name="Berlin A."/>
            <person name="Bessette D."/>
            <person name="Bloom T."/>
            <person name="Blye J."/>
            <person name="Boguslavskiy L."/>
            <person name="Bonnet C."/>
            <person name="Boukhgalter B."/>
            <person name="Bourzgui I."/>
            <person name="Brown A."/>
            <person name="Cahill P."/>
            <person name="Channer S."/>
            <person name="Cheshatsang Y."/>
            <person name="Chuda L."/>
            <person name="Citroen M."/>
            <person name="Collymore A."/>
            <person name="Cooke P."/>
            <person name="Costello M."/>
            <person name="D'Aco K."/>
            <person name="Daza R."/>
            <person name="De Haan G."/>
            <person name="DeGray S."/>
            <person name="DeMaso C."/>
            <person name="Dhargay N."/>
            <person name="Dooley K."/>
            <person name="Dooley E."/>
            <person name="Doricent M."/>
            <person name="Dorje P."/>
            <person name="Dorjee K."/>
            <person name="Dupes A."/>
            <person name="Elong R."/>
            <person name="Falk J."/>
            <person name="Farina A."/>
            <person name="Faro S."/>
            <person name="Ferguson D."/>
            <person name="Fisher S."/>
            <person name="Foley C.D."/>
            <person name="Franke A."/>
            <person name="Friedrich D."/>
            <person name="Gadbois L."/>
            <person name="Gearin G."/>
            <person name="Gearin C.R."/>
            <person name="Giannoukos G."/>
            <person name="Goode T."/>
            <person name="Graham J."/>
            <person name="Grandbois E."/>
            <person name="Grewal S."/>
            <person name="Gyaltsen K."/>
            <person name="Hafez N."/>
            <person name="Hagos B."/>
            <person name="Hall J."/>
            <person name="Henson C."/>
            <person name="Hollinger A."/>
            <person name="Honan T."/>
            <person name="Huard M.D."/>
            <person name="Hughes L."/>
            <person name="Hurhula B."/>
            <person name="Husby M.E."/>
            <person name="Kamat A."/>
            <person name="Kanga B."/>
            <person name="Kashin S."/>
            <person name="Khazanovich D."/>
            <person name="Kisner P."/>
            <person name="Lance K."/>
            <person name="Lara M."/>
            <person name="Lee W."/>
            <person name="Lennon N."/>
            <person name="Letendre F."/>
            <person name="LeVine R."/>
            <person name="Lipovsky A."/>
            <person name="Liu X."/>
            <person name="Liu J."/>
            <person name="Liu S."/>
            <person name="Lokyitsang T."/>
            <person name="Lokyitsang Y."/>
            <person name="Lubonja R."/>
            <person name="Lui A."/>
            <person name="MacDonald P."/>
            <person name="Magnisalis V."/>
            <person name="Maru K."/>
            <person name="Matthews C."/>
            <person name="McCusker W."/>
            <person name="McDonough S."/>
            <person name="Mehta T."/>
            <person name="Meldrim J."/>
            <person name="Meneus L."/>
            <person name="Mihai O."/>
            <person name="Mihalev A."/>
            <person name="Mihova T."/>
            <person name="Mittelman R."/>
            <person name="Mlenga V."/>
            <person name="Montmayeur A."/>
            <person name="Mulrain L."/>
            <person name="Navidi A."/>
            <person name="Naylor J."/>
            <person name="Negash T."/>
            <person name="Nguyen T."/>
            <person name="Nguyen N."/>
            <person name="Nicol R."/>
            <person name="Norbu C."/>
            <person name="Norbu N."/>
            <person name="Novod N."/>
            <person name="O'Neill B."/>
            <person name="Osman S."/>
            <person name="Markiewicz E."/>
            <person name="Oyono O.L."/>
            <person name="Patti C."/>
            <person name="Phunkhang P."/>
            <person name="Pierre F."/>
            <person name="Priest M."/>
            <person name="Raghuraman S."/>
            <person name="Rege F."/>
            <person name="Reyes R."/>
            <person name="Rise C."/>
            <person name="Rogov P."/>
            <person name="Ross K."/>
            <person name="Ryan E."/>
            <person name="Settipalli S."/>
            <person name="Shea T."/>
            <person name="Sherpa N."/>
            <person name="Shi L."/>
            <person name="Shih D."/>
            <person name="Sparrow T."/>
            <person name="Spaulding J."/>
            <person name="Stalker J."/>
            <person name="Stange-Thomann N."/>
            <person name="Stavropoulos S."/>
            <person name="Stone C."/>
            <person name="Strader C."/>
            <person name="Tesfaye S."/>
            <person name="Thomson T."/>
            <person name="Thoulutsang Y."/>
            <person name="Thoulutsang D."/>
            <person name="Topham K."/>
            <person name="Topping I."/>
            <person name="Tsamla T."/>
            <person name="Vassiliev H."/>
            <person name="Vo A."/>
            <person name="Wangchuk T."/>
            <person name="Wangdi T."/>
            <person name="Weiand M."/>
            <person name="Wilkinson J."/>
            <person name="Wilson A."/>
            <person name="Yadav S."/>
            <person name="Young G."/>
            <person name="Yu Q."/>
            <person name="Zembek L."/>
            <person name="Zhong D."/>
            <person name="Zimmer A."/>
            <person name="Zwirko Z."/>
            <person name="Jaffe D.B."/>
            <person name="Alvarez P."/>
            <person name="Brockman W."/>
            <person name="Butler J."/>
            <person name="Chin C."/>
            <person name="Gnerre S."/>
            <person name="Grabherr M."/>
            <person name="Kleber M."/>
            <person name="Mauceli E."/>
            <person name="MacCallum I."/>
        </authorList>
    </citation>
    <scope>NUCLEOTIDE SEQUENCE [LARGE SCALE GENOMIC DNA]</scope>
    <source>
        <strain evidence="3 4">TSC#14021-0224.01</strain>
    </source>
</reference>
<feature type="transmembrane region" description="Helical" evidence="1">
    <location>
        <begin position="345"/>
        <end position="365"/>
    </location>
</feature>
<feature type="chain" id="PRO_5006266249" description="Ionotropic glutamate receptor C-terminal domain-containing protein" evidence="2">
    <location>
        <begin position="18"/>
        <end position="572"/>
    </location>
</feature>
<evidence type="ECO:0000313" key="4">
    <source>
        <dbReference type="Proteomes" id="UP000008711"/>
    </source>
</evidence>
<evidence type="ECO:0000313" key="3">
    <source>
        <dbReference type="EMBL" id="KQS63125.1"/>
    </source>
</evidence>
<sequence>MRLAIILVFLSPIGTQSASLSGILVALRKELRYTTILVVGGSPSCWGLEPFRSDVPIINMRGMSNAHPKGIFNTRMLALACLQNQSGDAVKSLYGNLDGMRDTPTLLVASSDEEMRDLFLGCFSEHMLNVLALAGSDTEFIYSYQAFPALRVIRRKVAEVQRYFAPQLKDLGGHTVTALPSNIMPCTIWYRDAEGKCKLSGYLHTFLWNYVDNINATLKIWDVVPEEGKLHFTVSRLSKVQHVDFPLEIVSLYNKSGSQQVPMEISSWFLMLPMEDPVPRAHLFVKLGLERLLAIIIVVGVVLGNAHRLEMGLSPSWRCYYVADRVLRGALAQTIILPRRLSPKLMFIYCLLLLSGFFLSNYYLANLTTWLVHPPASDPVLKWKEFRLRQLKVLITPEKLDYLSLIWGTDFTKAYSDIFRLTNSTDFQRRRIALDPSYAYPVSTSLWPFLEQSQVRLWRPLFRRSKELVFQPFQIMSMPLPRNSIFYKSVLRYAALTRETGLYVFWFRRSYYELVALRKISYKEDEGNPYCDLKWTDFLLVWLGFLGGTCMNVLVLLLEVAHYKWHARNAAL</sequence>
<proteinExistence type="predicted"/>
<dbReference type="eggNOG" id="ENOG502T9DW">
    <property type="taxonomic scope" value="Eukaryota"/>
</dbReference>
<evidence type="ECO:0008006" key="5">
    <source>
        <dbReference type="Google" id="ProtNLM"/>
    </source>
</evidence>
<keyword evidence="1" id="KW-0812">Transmembrane</keyword>
<protein>
    <recommendedName>
        <fullName evidence="5">Ionotropic glutamate receptor C-terminal domain-containing protein</fullName>
    </recommendedName>
</protein>
<keyword evidence="1" id="KW-1133">Transmembrane helix</keyword>
<feature type="transmembrane region" description="Helical" evidence="1">
    <location>
        <begin position="539"/>
        <end position="558"/>
    </location>
</feature>
<name>A0A0Q5VW95_DROER</name>
<evidence type="ECO:0000256" key="1">
    <source>
        <dbReference type="SAM" id="Phobius"/>
    </source>
</evidence>